<dbReference type="SMART" id="SM00364">
    <property type="entry name" value="LRR_BAC"/>
    <property type="match status" value="5"/>
</dbReference>
<dbReference type="PROSITE" id="PS51450">
    <property type="entry name" value="LRR"/>
    <property type="match status" value="2"/>
</dbReference>
<proteinExistence type="predicted"/>
<dbReference type="InParanoid" id="D8LMJ1"/>
<dbReference type="GO" id="GO:0005737">
    <property type="term" value="C:cytoplasm"/>
    <property type="evidence" value="ECO:0007669"/>
    <property type="project" value="TreeGrafter"/>
</dbReference>
<dbReference type="SUPFAM" id="SSF52058">
    <property type="entry name" value="L domain-like"/>
    <property type="match status" value="1"/>
</dbReference>
<dbReference type="eggNOG" id="KOG0619">
    <property type="taxonomic scope" value="Eukaryota"/>
</dbReference>
<evidence type="ECO:0000256" key="1">
    <source>
        <dbReference type="ARBA" id="ARBA00022614"/>
    </source>
</evidence>
<evidence type="ECO:0000256" key="2">
    <source>
        <dbReference type="ARBA" id="ARBA00022737"/>
    </source>
</evidence>
<keyword evidence="6" id="KW-1185">Reference proteome</keyword>
<reference evidence="5 6" key="1">
    <citation type="journal article" date="2010" name="Nature">
        <title>The Ectocarpus genome and the independent evolution of multicellularity in brown algae.</title>
        <authorList>
            <person name="Cock J.M."/>
            <person name="Sterck L."/>
            <person name="Rouze P."/>
            <person name="Scornet D."/>
            <person name="Allen A.E."/>
            <person name="Amoutzias G."/>
            <person name="Anthouard V."/>
            <person name="Artiguenave F."/>
            <person name="Aury J.M."/>
            <person name="Badger J.H."/>
            <person name="Beszteri B."/>
            <person name="Billiau K."/>
            <person name="Bonnet E."/>
            <person name="Bothwell J.H."/>
            <person name="Bowler C."/>
            <person name="Boyen C."/>
            <person name="Brownlee C."/>
            <person name="Carrano C.J."/>
            <person name="Charrier B."/>
            <person name="Cho G.Y."/>
            <person name="Coelho S.M."/>
            <person name="Collen J."/>
            <person name="Corre E."/>
            <person name="Da Silva C."/>
            <person name="Delage L."/>
            <person name="Delaroque N."/>
            <person name="Dittami S.M."/>
            <person name="Doulbeau S."/>
            <person name="Elias M."/>
            <person name="Farnham G."/>
            <person name="Gachon C.M."/>
            <person name="Gschloessl B."/>
            <person name="Heesch S."/>
            <person name="Jabbari K."/>
            <person name="Jubin C."/>
            <person name="Kawai H."/>
            <person name="Kimura K."/>
            <person name="Kloareg B."/>
            <person name="Kupper F.C."/>
            <person name="Lang D."/>
            <person name="Le Bail A."/>
            <person name="Leblanc C."/>
            <person name="Lerouge P."/>
            <person name="Lohr M."/>
            <person name="Lopez P.J."/>
            <person name="Martens C."/>
            <person name="Maumus F."/>
            <person name="Michel G."/>
            <person name="Miranda-Saavedra D."/>
            <person name="Morales J."/>
            <person name="Moreau H."/>
            <person name="Motomura T."/>
            <person name="Nagasato C."/>
            <person name="Napoli C.A."/>
            <person name="Nelson D.R."/>
            <person name="Nyvall-Collen P."/>
            <person name="Peters A.F."/>
            <person name="Pommier C."/>
            <person name="Potin P."/>
            <person name="Poulain J."/>
            <person name="Quesneville H."/>
            <person name="Read B."/>
            <person name="Rensing S.A."/>
            <person name="Ritter A."/>
            <person name="Rousvoal S."/>
            <person name="Samanta M."/>
            <person name="Samson G."/>
            <person name="Schroeder D.C."/>
            <person name="Segurens B."/>
            <person name="Strittmatter M."/>
            <person name="Tonon T."/>
            <person name="Tregear J.W."/>
            <person name="Valentin K."/>
            <person name="von Dassow P."/>
            <person name="Yamagishi T."/>
            <person name="Van de Peer Y."/>
            <person name="Wincker P."/>
        </authorList>
    </citation>
    <scope>NUCLEOTIDE SEQUENCE [LARGE SCALE GENOMIC DNA]</scope>
    <source>
        <strain evidence="6">Ec32 / CCAP1310/4</strain>
    </source>
</reference>
<dbReference type="Gene3D" id="3.80.10.10">
    <property type="entry name" value="Ribonuclease Inhibitor"/>
    <property type="match status" value="2"/>
</dbReference>
<feature type="coiled-coil region" evidence="3">
    <location>
        <begin position="692"/>
        <end position="719"/>
    </location>
</feature>
<dbReference type="AlphaFoldDB" id="D8LMJ1"/>
<dbReference type="SMART" id="SM00369">
    <property type="entry name" value="LRR_TYP"/>
    <property type="match status" value="6"/>
</dbReference>
<accession>D8LMJ1</accession>
<dbReference type="InterPro" id="IPR032675">
    <property type="entry name" value="LRR_dom_sf"/>
</dbReference>
<sequence>MLLSTTGVGNGHESGNSGYDDGTLAVWHPQAFSKHVDPETGYWFYENLATGERHWDRPLEGVAPLRPKSPRPDEKLVDDARHKRQRSERESRRKDMAIRRVQFDKLLLEEGKSAEIKEAERVQGLWDEAEQHAARKEGDFSLAWKQVPSVSESHIFGFPERNGGTKIVNLRLVGLGLTEVPGAIGQNLLSLKSLSLSSNALEEIPDGLCDLTALTELNLVRNKLSDLPNRFGNLLRLRNLSLAGNRLETIPPSFGNLLRLDQVVLDCNALRRLPETLGRMKCRWLNVSNNKLAGLPHCLKDMPRLTKISAVNNGLRSLPSDIGDSRSLTALHLASNRLNQLPDSICRLKTLKVLWLDHNYIAGLPMMFHQLGGLQQLMLEQNDMVYPPKEVILQGCDRVRAWCYRRMHDRVIARQHTIVMAVQDILKQIHERGLGHPAFFEPDVEVGMNEGTDHFYALVYERFWDTMLPALEREWQTGTAAPRGAVTSFGYSREEVDSVLLDYRDPTGRVLRTKTQMFRRCGCMGANGRRRVCVPPKVGWMCERKATLIKHDIILEREQEERRRQATEREDIEFRVTLARRLVKEGSETIEGKKNYTKKAIRMAEALKKKKQMGDFESEAEAMKAHRRQVVEKKFSKRKDALNKEREHRLADLKLKVAGLQEELVSLRGWGKEQKEAQIDQVLASMATLPEDKKLAEVEQQLEEEVAKLEEKAAMVATQKARKVMGKKVKRGDKEFQEIVDEMVVDLVLQDMEAAGESARRKAEQEHEVFRRIMAMWLGVGMRESFAEWKIWTKKRISQRRKDARKALREAWHDYEAAGVVSVMAEWKASFWEEEYDIYTDTQTWRHK</sequence>
<keyword evidence="1" id="KW-0433">Leucine-rich repeat</keyword>
<dbReference type="InterPro" id="IPR050216">
    <property type="entry name" value="LRR_domain-containing"/>
</dbReference>
<dbReference type="InterPro" id="IPR003591">
    <property type="entry name" value="Leu-rich_rpt_typical-subtyp"/>
</dbReference>
<dbReference type="InterPro" id="IPR001611">
    <property type="entry name" value="Leu-rich_rpt"/>
</dbReference>
<keyword evidence="2" id="KW-0677">Repeat</keyword>
<evidence type="ECO:0000313" key="5">
    <source>
        <dbReference type="EMBL" id="CBN77601.1"/>
    </source>
</evidence>
<dbReference type="OrthoDB" id="5985090at2759"/>
<protein>
    <submittedName>
        <fullName evidence="5">Hypothetical leucine rich repeat protein</fullName>
    </submittedName>
</protein>
<dbReference type="EMBL" id="FN649728">
    <property type="protein sequence ID" value="CBN77601.1"/>
    <property type="molecule type" value="Genomic_DNA"/>
</dbReference>
<dbReference type="Proteomes" id="UP000002630">
    <property type="component" value="Linkage Group LG03"/>
</dbReference>
<dbReference type="PANTHER" id="PTHR48051">
    <property type="match status" value="1"/>
</dbReference>
<dbReference type="Pfam" id="PF00560">
    <property type="entry name" value="LRR_1"/>
    <property type="match status" value="1"/>
</dbReference>
<dbReference type="STRING" id="2880.D8LMJ1"/>
<name>D8LMJ1_ECTSI</name>
<gene>
    <name evidence="5" type="ORF">Esi_0004_0239</name>
</gene>
<evidence type="ECO:0000313" key="6">
    <source>
        <dbReference type="Proteomes" id="UP000002630"/>
    </source>
</evidence>
<dbReference type="EMBL" id="FN648596">
    <property type="protein sequence ID" value="CBN77601.1"/>
    <property type="molecule type" value="Genomic_DNA"/>
</dbReference>
<evidence type="ECO:0000256" key="4">
    <source>
        <dbReference type="SAM" id="MobiDB-lite"/>
    </source>
</evidence>
<keyword evidence="3" id="KW-0175">Coiled coil</keyword>
<dbReference type="Pfam" id="PF13855">
    <property type="entry name" value="LRR_8"/>
    <property type="match status" value="2"/>
</dbReference>
<feature type="region of interest" description="Disordered" evidence="4">
    <location>
        <begin position="60"/>
        <end position="93"/>
    </location>
</feature>
<organism evidence="5 6">
    <name type="scientific">Ectocarpus siliculosus</name>
    <name type="common">Brown alga</name>
    <name type="synonym">Conferva siliculosa</name>
    <dbReference type="NCBI Taxonomy" id="2880"/>
    <lineage>
        <taxon>Eukaryota</taxon>
        <taxon>Sar</taxon>
        <taxon>Stramenopiles</taxon>
        <taxon>Ochrophyta</taxon>
        <taxon>PX clade</taxon>
        <taxon>Phaeophyceae</taxon>
        <taxon>Ectocarpales</taxon>
        <taxon>Ectocarpaceae</taxon>
        <taxon>Ectocarpus</taxon>
    </lineage>
</organism>
<dbReference type="PANTHER" id="PTHR48051:SF1">
    <property type="entry name" value="RAS SUPPRESSOR PROTEIN 1"/>
    <property type="match status" value="1"/>
</dbReference>
<feature type="compositionally biased region" description="Basic and acidic residues" evidence="4">
    <location>
        <begin position="70"/>
        <end position="93"/>
    </location>
</feature>
<evidence type="ECO:0000256" key="3">
    <source>
        <dbReference type="SAM" id="Coils"/>
    </source>
</evidence>